<dbReference type="PANTHER" id="PTHR36307">
    <property type="entry name" value="FLAGELLA BASAL BODY P-RING FORMATION PROTEIN FLGA"/>
    <property type="match status" value="1"/>
</dbReference>
<evidence type="ECO:0000256" key="2">
    <source>
        <dbReference type="ARBA" id="ARBA00010474"/>
    </source>
</evidence>
<dbReference type="GO" id="GO:0042597">
    <property type="term" value="C:periplasmic space"/>
    <property type="evidence" value="ECO:0007669"/>
    <property type="project" value="UniProtKB-SubCell"/>
</dbReference>
<evidence type="ECO:0000256" key="5">
    <source>
        <dbReference type="ARBA" id="ARBA00022764"/>
    </source>
</evidence>
<evidence type="ECO:0000256" key="1">
    <source>
        <dbReference type="ARBA" id="ARBA00004418"/>
    </source>
</evidence>
<protein>
    <recommendedName>
        <fullName evidence="3 7">Flagella basal body P-ring formation protein FlgA</fullName>
    </recommendedName>
</protein>
<dbReference type="GO" id="GO:0044780">
    <property type="term" value="P:bacterial-type flagellum assembly"/>
    <property type="evidence" value="ECO:0007669"/>
    <property type="project" value="InterPro"/>
</dbReference>
<accession>A0A4R3YP43</accession>
<name>A0A4R3YP43_9GAMM</name>
<dbReference type="Pfam" id="PF13144">
    <property type="entry name" value="ChapFlgA"/>
    <property type="match status" value="1"/>
</dbReference>
<dbReference type="InterPro" id="IPR017585">
    <property type="entry name" value="SAF_FlgA"/>
</dbReference>
<dbReference type="NCBIfam" id="TIGR03170">
    <property type="entry name" value="flgA_cterm"/>
    <property type="match status" value="1"/>
</dbReference>
<dbReference type="OrthoDB" id="1669037at2"/>
<comment type="function">
    <text evidence="6 7">Involved in the assembly process of the P-ring formation. It may associate with FlgF on the rod constituting a structure essential for the P-ring assembly or may act as a modulator protein for the P-ring assembly.</text>
</comment>
<evidence type="ECO:0000256" key="6">
    <source>
        <dbReference type="ARBA" id="ARBA00025643"/>
    </source>
</evidence>
<sequence length="231" mass="24170">MIVSRRLLALPCAALLALPAAVRAEQSVDGVRDAAVQWLQQNRTLPGARMVAEAGTLDSRLKLADCPARPVINVPGNRTLGARVSVVVQCPGSWTVRVPVRVQMFTQVLVTTRPLARGDGVGPDDVHSEDRDVASMGYGYVDKLDQIEGRSLARAIRAGTVLTPGMLAGRQAVRIGDTVSMVARIDGVVVHAQGVAMGAGDTGTRLRVRNAASGKVLDAVVSGEGVVAVLP</sequence>
<keyword evidence="9" id="KW-0966">Cell projection</keyword>
<keyword evidence="4 7" id="KW-0732">Signal</keyword>
<keyword evidence="5 7" id="KW-0574">Periplasm</keyword>
<evidence type="ECO:0000259" key="8">
    <source>
        <dbReference type="SMART" id="SM00858"/>
    </source>
</evidence>
<feature type="domain" description="SAF" evidence="8">
    <location>
        <begin position="106"/>
        <end position="168"/>
    </location>
</feature>
<dbReference type="RefSeq" id="WP_132144499.1">
    <property type="nucleotide sequence ID" value="NZ_SMCS01000004.1"/>
</dbReference>
<dbReference type="InterPro" id="IPR039246">
    <property type="entry name" value="Flagellar_FlgA"/>
</dbReference>
<reference evidence="9 10" key="1">
    <citation type="submission" date="2019-03" db="EMBL/GenBank/DDBJ databases">
        <title>Above-ground endophytic microbial communities from plants in different locations in the United States.</title>
        <authorList>
            <person name="Frank C."/>
        </authorList>
    </citation>
    <scope>NUCLEOTIDE SEQUENCE [LARGE SCALE GENOMIC DNA]</scope>
    <source>
        <strain evidence="9 10">LP_13_YM</strain>
    </source>
</reference>
<feature type="signal peptide" evidence="7">
    <location>
        <begin position="1"/>
        <end position="24"/>
    </location>
</feature>
<keyword evidence="9" id="KW-0282">Flagellum</keyword>
<proteinExistence type="inferred from homology"/>
<evidence type="ECO:0000256" key="4">
    <source>
        <dbReference type="ARBA" id="ARBA00022729"/>
    </source>
</evidence>
<dbReference type="Proteomes" id="UP000295645">
    <property type="component" value="Unassembled WGS sequence"/>
</dbReference>
<keyword evidence="7" id="KW-1005">Bacterial flagellum biogenesis</keyword>
<dbReference type="Gene3D" id="3.90.1210.10">
    <property type="entry name" value="Antifreeze-like/N-acetylneuraminic acid synthase C-terminal domain"/>
    <property type="match status" value="1"/>
</dbReference>
<dbReference type="Gene3D" id="2.30.30.760">
    <property type="match status" value="1"/>
</dbReference>
<dbReference type="AlphaFoldDB" id="A0A4R3YP43"/>
<dbReference type="PANTHER" id="PTHR36307:SF1">
    <property type="entry name" value="FLAGELLA BASAL BODY P-RING FORMATION PROTEIN FLGA"/>
    <property type="match status" value="1"/>
</dbReference>
<dbReference type="SMART" id="SM00858">
    <property type="entry name" value="SAF"/>
    <property type="match status" value="1"/>
</dbReference>
<feature type="chain" id="PRO_5020994301" description="Flagella basal body P-ring formation protein FlgA" evidence="7">
    <location>
        <begin position="25"/>
        <end position="231"/>
    </location>
</feature>
<comment type="subcellular location">
    <subcellularLocation>
        <location evidence="1 7">Periplasm</location>
    </subcellularLocation>
</comment>
<gene>
    <name evidence="9" type="ORF">EC912_104328</name>
</gene>
<comment type="similarity">
    <text evidence="2 7">Belongs to the FlgA family.</text>
</comment>
<evidence type="ECO:0000313" key="9">
    <source>
        <dbReference type="EMBL" id="TCV94130.1"/>
    </source>
</evidence>
<organism evidence="9 10">
    <name type="scientific">Luteibacter rhizovicinus</name>
    <dbReference type="NCBI Taxonomy" id="242606"/>
    <lineage>
        <taxon>Bacteria</taxon>
        <taxon>Pseudomonadati</taxon>
        <taxon>Pseudomonadota</taxon>
        <taxon>Gammaproteobacteria</taxon>
        <taxon>Lysobacterales</taxon>
        <taxon>Rhodanobacteraceae</taxon>
        <taxon>Luteibacter</taxon>
    </lineage>
</organism>
<dbReference type="EMBL" id="SMCS01000004">
    <property type="protein sequence ID" value="TCV94130.1"/>
    <property type="molecule type" value="Genomic_DNA"/>
</dbReference>
<dbReference type="CDD" id="cd11614">
    <property type="entry name" value="SAF_CpaB_FlgA_like"/>
    <property type="match status" value="1"/>
</dbReference>
<keyword evidence="9" id="KW-0969">Cilium</keyword>
<evidence type="ECO:0000313" key="10">
    <source>
        <dbReference type="Proteomes" id="UP000295645"/>
    </source>
</evidence>
<evidence type="ECO:0000256" key="7">
    <source>
        <dbReference type="RuleBase" id="RU362063"/>
    </source>
</evidence>
<comment type="caution">
    <text evidence="9">The sequence shown here is derived from an EMBL/GenBank/DDBJ whole genome shotgun (WGS) entry which is preliminary data.</text>
</comment>
<keyword evidence="10" id="KW-1185">Reference proteome</keyword>
<dbReference type="Pfam" id="PF17656">
    <property type="entry name" value="ChapFlgA_N"/>
    <property type="match status" value="1"/>
</dbReference>
<evidence type="ECO:0000256" key="3">
    <source>
        <dbReference type="ARBA" id="ARBA00014754"/>
    </source>
</evidence>
<dbReference type="InterPro" id="IPR013974">
    <property type="entry name" value="SAF"/>
</dbReference>
<dbReference type="InterPro" id="IPR041231">
    <property type="entry name" value="FlgA_N"/>
</dbReference>